<organism evidence="3 4">
    <name type="scientific">Eptatretus burgeri</name>
    <name type="common">Inshore hagfish</name>
    <dbReference type="NCBI Taxonomy" id="7764"/>
    <lineage>
        <taxon>Eukaryota</taxon>
        <taxon>Metazoa</taxon>
        <taxon>Chordata</taxon>
        <taxon>Craniata</taxon>
        <taxon>Vertebrata</taxon>
        <taxon>Cyclostomata</taxon>
        <taxon>Myxini</taxon>
        <taxon>Myxiniformes</taxon>
        <taxon>Myxinidae</taxon>
        <taxon>Eptatretinae</taxon>
        <taxon>Eptatretus</taxon>
    </lineage>
</organism>
<dbReference type="SUPFAM" id="SSF81296">
    <property type="entry name" value="E set domains"/>
    <property type="match status" value="1"/>
</dbReference>
<evidence type="ECO:0000313" key="4">
    <source>
        <dbReference type="Proteomes" id="UP000694388"/>
    </source>
</evidence>
<dbReference type="AlphaFoldDB" id="A0A8C4QSI8"/>
<dbReference type="GeneTree" id="ENSGT00940000175729"/>
<reference evidence="3" key="1">
    <citation type="submission" date="2025-05" db="UniProtKB">
        <authorList>
            <consortium name="Ensembl"/>
        </authorList>
    </citation>
    <scope>IDENTIFICATION</scope>
</reference>
<name>A0A8C4QSI8_EPTBU</name>
<dbReference type="InterPro" id="IPR014753">
    <property type="entry name" value="Arrestin_N"/>
</dbReference>
<dbReference type="GO" id="GO:0007165">
    <property type="term" value="P:signal transduction"/>
    <property type="evidence" value="ECO:0007669"/>
    <property type="project" value="InterPro"/>
</dbReference>
<dbReference type="InterPro" id="IPR014756">
    <property type="entry name" value="Ig_E-set"/>
</dbReference>
<dbReference type="InterPro" id="IPR000698">
    <property type="entry name" value="Arrestin"/>
</dbReference>
<comment type="similarity">
    <text evidence="1">Belongs to the arrestin family.</text>
</comment>
<accession>A0A8C4QSI8</accession>
<protein>
    <submittedName>
        <fullName evidence="3">Uncharacterized protein</fullName>
    </submittedName>
</protein>
<dbReference type="Gene3D" id="2.60.40.840">
    <property type="match status" value="1"/>
</dbReference>
<dbReference type="Ensembl" id="ENSEBUT00000020428.1">
    <property type="protein sequence ID" value="ENSEBUP00000019851.1"/>
    <property type="gene ID" value="ENSEBUG00000012332.1"/>
</dbReference>
<keyword evidence="4" id="KW-1185">Reference proteome</keyword>
<dbReference type="GO" id="GO:0002031">
    <property type="term" value="P:G protein-coupled receptor internalization"/>
    <property type="evidence" value="ECO:0007669"/>
    <property type="project" value="TreeGrafter"/>
</dbReference>
<evidence type="ECO:0000256" key="1">
    <source>
        <dbReference type="ARBA" id="ARBA00005298"/>
    </source>
</evidence>
<proteinExistence type="inferred from homology"/>
<dbReference type="GO" id="GO:0005737">
    <property type="term" value="C:cytoplasm"/>
    <property type="evidence" value="ECO:0007669"/>
    <property type="project" value="TreeGrafter"/>
</dbReference>
<dbReference type="PANTHER" id="PTHR11792">
    <property type="entry name" value="ARRESTIN"/>
    <property type="match status" value="1"/>
</dbReference>
<dbReference type="Ensembl" id="ENSEBUT00000020461.1">
    <property type="protein sequence ID" value="ENSEBUP00000019885.1"/>
    <property type="gene ID" value="ENSEBUG00000012332.1"/>
</dbReference>
<dbReference type="GO" id="GO:0001664">
    <property type="term" value="F:G protein-coupled receptor binding"/>
    <property type="evidence" value="ECO:0007669"/>
    <property type="project" value="TreeGrafter"/>
</dbReference>
<evidence type="ECO:0000313" key="3">
    <source>
        <dbReference type="Ensembl" id="ENSEBUP00000019885.1"/>
    </source>
</evidence>
<dbReference type="PANTHER" id="PTHR11792:SF17">
    <property type="entry name" value="KURTZ ARRESTIN"/>
    <property type="match status" value="1"/>
</dbReference>
<feature type="region of interest" description="Disordered" evidence="2">
    <location>
        <begin position="1"/>
        <end position="25"/>
    </location>
</feature>
<evidence type="ECO:0000256" key="2">
    <source>
        <dbReference type="SAM" id="MobiDB-lite"/>
    </source>
</evidence>
<dbReference type="Proteomes" id="UP000694388">
    <property type="component" value="Unplaced"/>
</dbReference>
<sequence length="69" mass="7699">MNGQDKRKGKRGGNMETSKVFKKSSSTGNITVYFGKRDFVDHLDYMEPMDGVVLIDPKLLSSKQGAIVF</sequence>